<evidence type="ECO:0000256" key="4">
    <source>
        <dbReference type="ARBA" id="ARBA00022692"/>
    </source>
</evidence>
<keyword evidence="6 9" id="KW-0472">Membrane</keyword>
<dbReference type="EMBL" id="JALKFT010000017">
    <property type="protein sequence ID" value="MCK9877429.1"/>
    <property type="molecule type" value="Genomic_DNA"/>
</dbReference>
<evidence type="ECO:0000313" key="10">
    <source>
        <dbReference type="EMBL" id="MCK9877429.1"/>
    </source>
</evidence>
<comment type="subcellular location">
    <subcellularLocation>
        <location evidence="1">Cell membrane</location>
        <topology evidence="1">Multi-pass membrane protein</topology>
    </subcellularLocation>
</comment>
<name>A0ABT0K0Y0_9ACTN</name>
<evidence type="ECO:0000256" key="2">
    <source>
        <dbReference type="ARBA" id="ARBA00022475"/>
    </source>
</evidence>
<feature type="transmembrane region" description="Helical" evidence="9">
    <location>
        <begin position="364"/>
        <end position="381"/>
    </location>
</feature>
<comment type="caution">
    <text evidence="10">The sequence shown here is derived from an EMBL/GenBank/DDBJ whole genome shotgun (WGS) entry which is preliminary data.</text>
</comment>
<reference evidence="10 11" key="1">
    <citation type="submission" date="2022-04" db="EMBL/GenBank/DDBJ databases">
        <title>Genome diversity in the genus Frankia.</title>
        <authorList>
            <person name="Carlos-Shanley C."/>
            <person name="Hahn D."/>
        </authorList>
    </citation>
    <scope>NUCLEOTIDE SEQUENCE [LARGE SCALE GENOMIC DNA]</scope>
    <source>
        <strain evidence="10 11">Ag45/Mut15</strain>
    </source>
</reference>
<keyword evidence="5 9" id="KW-1133">Transmembrane helix</keyword>
<keyword evidence="4 9" id="KW-0812">Transmembrane</keyword>
<evidence type="ECO:0000256" key="1">
    <source>
        <dbReference type="ARBA" id="ARBA00004651"/>
    </source>
</evidence>
<comment type="similarity">
    <text evidence="7">Belongs to the glycosyltransferase 87 family.</text>
</comment>
<feature type="transmembrane region" description="Helical" evidence="9">
    <location>
        <begin position="153"/>
        <end position="178"/>
    </location>
</feature>
<keyword evidence="11" id="KW-1185">Reference proteome</keyword>
<feature type="transmembrane region" description="Helical" evidence="9">
    <location>
        <begin position="184"/>
        <end position="208"/>
    </location>
</feature>
<feature type="transmembrane region" description="Helical" evidence="9">
    <location>
        <begin position="115"/>
        <end position="146"/>
    </location>
</feature>
<dbReference type="Proteomes" id="UP001201873">
    <property type="component" value="Unassembled WGS sequence"/>
</dbReference>
<sequence>MGPRPVGGIVRVAAGWAAFAGLIALLWVGMISRIGHYDVAVFLRAGAAIQSGHNPYPTPGTAAVYSGSAFVYPYLTALPFVPLSSLSAAGDLFVAGSVLAVLAGVRLAGVRDLRVHALVLAASTTVIGLQMGTFNALLFAALALAWRARDRALACGTVVALVIYSKVFLVPLLVWLLLARRWRAAGAAGAVLAALIGVSALVSPLGLVDYVELLGQLGRVEARAGISLTGLLTGVGLSISTAGRLAQLAALAVLAGCWWAARRGHDERLAYTGGVVAALLASPVVWCHYLLLLVAPLLALSRPVTPHPRDGQHPGDVPDPEGGRDTRGGRVPRDRRPVSAGPIALFAAGSWLLVTPHRTTGTDLAVTAVIGLPLVLSCLLSPGPDRTFGARRRPIRPDVTLVASRTVRTITFGLLILGLAAVHAADARAAGPYAVCVGLGVILAFAVRSTATPWAIPTSGGLTATPTEPGPADRVSTDEGPLPHRRTGAP</sequence>
<feature type="transmembrane region" description="Helical" evidence="9">
    <location>
        <begin position="88"/>
        <end position="109"/>
    </location>
</feature>
<protein>
    <submittedName>
        <fullName evidence="10">Glycosyltransferase 87 family protein</fullName>
    </submittedName>
</protein>
<feature type="transmembrane region" description="Helical" evidence="9">
    <location>
        <begin position="245"/>
        <end position="261"/>
    </location>
</feature>
<feature type="compositionally biased region" description="Basic and acidic residues" evidence="8">
    <location>
        <begin position="321"/>
        <end position="337"/>
    </location>
</feature>
<keyword evidence="3" id="KW-0808">Transferase</keyword>
<keyword evidence="2" id="KW-1003">Cell membrane</keyword>
<proteinExistence type="inferred from homology"/>
<accession>A0ABT0K0Y0</accession>
<feature type="transmembrane region" description="Helical" evidence="9">
    <location>
        <begin position="402"/>
        <end position="424"/>
    </location>
</feature>
<evidence type="ECO:0000313" key="11">
    <source>
        <dbReference type="Proteomes" id="UP001201873"/>
    </source>
</evidence>
<evidence type="ECO:0000256" key="9">
    <source>
        <dbReference type="SAM" id="Phobius"/>
    </source>
</evidence>
<feature type="transmembrane region" description="Helical" evidence="9">
    <location>
        <begin position="12"/>
        <end position="34"/>
    </location>
</feature>
<dbReference type="Pfam" id="PF09594">
    <property type="entry name" value="GT87"/>
    <property type="match status" value="1"/>
</dbReference>
<evidence type="ECO:0000256" key="3">
    <source>
        <dbReference type="ARBA" id="ARBA00022679"/>
    </source>
</evidence>
<feature type="transmembrane region" description="Helical" evidence="9">
    <location>
        <begin position="430"/>
        <end position="447"/>
    </location>
</feature>
<evidence type="ECO:0000256" key="7">
    <source>
        <dbReference type="ARBA" id="ARBA00024033"/>
    </source>
</evidence>
<feature type="region of interest" description="Disordered" evidence="8">
    <location>
        <begin position="457"/>
        <end position="490"/>
    </location>
</feature>
<dbReference type="RefSeq" id="WP_248825678.1">
    <property type="nucleotide sequence ID" value="NZ_JALKFT010000017.1"/>
</dbReference>
<feature type="region of interest" description="Disordered" evidence="8">
    <location>
        <begin position="306"/>
        <end position="337"/>
    </location>
</feature>
<feature type="transmembrane region" description="Helical" evidence="9">
    <location>
        <begin position="273"/>
        <end position="299"/>
    </location>
</feature>
<gene>
    <name evidence="10" type="ORF">MXD59_16905</name>
</gene>
<dbReference type="InterPro" id="IPR018584">
    <property type="entry name" value="GT87"/>
</dbReference>
<evidence type="ECO:0000256" key="8">
    <source>
        <dbReference type="SAM" id="MobiDB-lite"/>
    </source>
</evidence>
<evidence type="ECO:0000256" key="6">
    <source>
        <dbReference type="ARBA" id="ARBA00023136"/>
    </source>
</evidence>
<evidence type="ECO:0000256" key="5">
    <source>
        <dbReference type="ARBA" id="ARBA00022989"/>
    </source>
</evidence>
<organism evidence="10 11">
    <name type="scientific">Frankia umida</name>
    <dbReference type="NCBI Taxonomy" id="573489"/>
    <lineage>
        <taxon>Bacteria</taxon>
        <taxon>Bacillati</taxon>
        <taxon>Actinomycetota</taxon>
        <taxon>Actinomycetes</taxon>
        <taxon>Frankiales</taxon>
        <taxon>Frankiaceae</taxon>
        <taxon>Frankia</taxon>
    </lineage>
</organism>